<keyword evidence="2" id="KW-1185">Reference proteome</keyword>
<evidence type="ECO:0000313" key="1">
    <source>
        <dbReference type="EMBL" id="KAG0441888.1"/>
    </source>
</evidence>
<sequence length="117" mass="13088">MLRLSVYADKHHQSFAPINIIHHVEMRMEESWVKEYIVDVDELAPPKSSAPRLKAAVLGGRHGGRGSLPPSAMAAALHAPVMLQCRYLRRKNAIRWVAASVQDVMIPRCQSGPVHQF</sequence>
<comment type="caution">
    <text evidence="1">The sequence shown here is derived from an EMBL/GenBank/DDBJ whole genome shotgun (WGS) entry which is preliminary data.</text>
</comment>
<organism evidence="1 2">
    <name type="scientific">Ixodes persulcatus</name>
    <name type="common">Taiga tick</name>
    <dbReference type="NCBI Taxonomy" id="34615"/>
    <lineage>
        <taxon>Eukaryota</taxon>
        <taxon>Metazoa</taxon>
        <taxon>Ecdysozoa</taxon>
        <taxon>Arthropoda</taxon>
        <taxon>Chelicerata</taxon>
        <taxon>Arachnida</taxon>
        <taxon>Acari</taxon>
        <taxon>Parasitiformes</taxon>
        <taxon>Ixodida</taxon>
        <taxon>Ixodoidea</taxon>
        <taxon>Ixodidae</taxon>
        <taxon>Ixodinae</taxon>
        <taxon>Ixodes</taxon>
    </lineage>
</organism>
<reference evidence="1 2" key="1">
    <citation type="journal article" date="2020" name="Cell">
        <title>Large-Scale Comparative Analyses of Tick Genomes Elucidate Their Genetic Diversity and Vector Capacities.</title>
        <authorList>
            <consortium name="Tick Genome and Microbiome Consortium (TIGMIC)"/>
            <person name="Jia N."/>
            <person name="Wang J."/>
            <person name="Shi W."/>
            <person name="Du L."/>
            <person name="Sun Y."/>
            <person name="Zhan W."/>
            <person name="Jiang J.F."/>
            <person name="Wang Q."/>
            <person name="Zhang B."/>
            <person name="Ji P."/>
            <person name="Bell-Sakyi L."/>
            <person name="Cui X.M."/>
            <person name="Yuan T.T."/>
            <person name="Jiang B.G."/>
            <person name="Yang W.F."/>
            <person name="Lam T.T."/>
            <person name="Chang Q.C."/>
            <person name="Ding S.J."/>
            <person name="Wang X.J."/>
            <person name="Zhu J.G."/>
            <person name="Ruan X.D."/>
            <person name="Zhao L."/>
            <person name="Wei J.T."/>
            <person name="Ye R.Z."/>
            <person name="Que T.C."/>
            <person name="Du C.H."/>
            <person name="Zhou Y.H."/>
            <person name="Cheng J.X."/>
            <person name="Dai P.F."/>
            <person name="Guo W.B."/>
            <person name="Han X.H."/>
            <person name="Huang E.J."/>
            <person name="Li L.F."/>
            <person name="Wei W."/>
            <person name="Gao Y.C."/>
            <person name="Liu J.Z."/>
            <person name="Shao H.Z."/>
            <person name="Wang X."/>
            <person name="Wang C.C."/>
            <person name="Yang T.C."/>
            <person name="Huo Q.B."/>
            <person name="Li W."/>
            <person name="Chen H.Y."/>
            <person name="Chen S.E."/>
            <person name="Zhou L.G."/>
            <person name="Ni X.B."/>
            <person name="Tian J.H."/>
            <person name="Sheng Y."/>
            <person name="Liu T."/>
            <person name="Pan Y.S."/>
            <person name="Xia L.Y."/>
            <person name="Li J."/>
            <person name="Zhao F."/>
            <person name="Cao W.C."/>
        </authorList>
    </citation>
    <scope>NUCLEOTIDE SEQUENCE [LARGE SCALE GENOMIC DNA]</scope>
    <source>
        <strain evidence="1">Iper-2018</strain>
    </source>
</reference>
<name>A0AC60QV18_IXOPE</name>
<protein>
    <submittedName>
        <fullName evidence="1">Uncharacterized protein</fullName>
    </submittedName>
</protein>
<dbReference type="EMBL" id="JABSTQ010004524">
    <property type="protein sequence ID" value="KAG0441888.1"/>
    <property type="molecule type" value="Genomic_DNA"/>
</dbReference>
<dbReference type="Proteomes" id="UP000805193">
    <property type="component" value="Unassembled WGS sequence"/>
</dbReference>
<proteinExistence type="predicted"/>
<accession>A0AC60QV18</accession>
<gene>
    <name evidence="1" type="ORF">HPB47_015824</name>
</gene>
<evidence type="ECO:0000313" key="2">
    <source>
        <dbReference type="Proteomes" id="UP000805193"/>
    </source>
</evidence>